<dbReference type="InterPro" id="IPR029052">
    <property type="entry name" value="Metallo-depent_PP-like"/>
</dbReference>
<protein>
    <recommendedName>
        <fullName evidence="2">Calcineurin-like phosphoesterase domain-containing protein</fullName>
    </recommendedName>
</protein>
<dbReference type="Gene3D" id="3.60.21.10">
    <property type="match status" value="1"/>
</dbReference>
<keyword evidence="1" id="KW-0472">Membrane</keyword>
<feature type="domain" description="Calcineurin-like phosphoesterase" evidence="2">
    <location>
        <begin position="21"/>
        <end position="143"/>
    </location>
</feature>
<evidence type="ECO:0000259" key="2">
    <source>
        <dbReference type="Pfam" id="PF00149"/>
    </source>
</evidence>
<evidence type="ECO:0000313" key="4">
    <source>
        <dbReference type="Proteomes" id="UP000189681"/>
    </source>
</evidence>
<sequence length="261" mass="29980">MFIRAVKANTIFFKSEYATEFHFPFPSFFLVGNHDVDARNFPISRFEEVYGPSIFSFEYQECLFVVLRILNPPYTNRESLQFLEKLISENTSSRYRKTFVFMHIPPPISSDFKARSFDGSDEIISLIDELNPDYVIAGDYHGYARITRKDIVYLVTGGGGAHLEEKKFGRFHHALVLRVTKNGVSEKLLVVNRDETLEDGLERFALASVYPWLRGNLLATSVLNIFLLIISIILCNHGYKGFKRLKINFPPGKTEEGKAYL</sequence>
<dbReference type="PANTHER" id="PTHR43143">
    <property type="entry name" value="METALLOPHOSPHOESTERASE, CALCINEURIN SUPERFAMILY"/>
    <property type="match status" value="1"/>
</dbReference>
<dbReference type="Pfam" id="PF00149">
    <property type="entry name" value="Metallophos"/>
    <property type="match status" value="1"/>
</dbReference>
<evidence type="ECO:0000256" key="1">
    <source>
        <dbReference type="SAM" id="Phobius"/>
    </source>
</evidence>
<dbReference type="GO" id="GO:0016787">
    <property type="term" value="F:hydrolase activity"/>
    <property type="evidence" value="ECO:0007669"/>
    <property type="project" value="InterPro"/>
</dbReference>
<gene>
    <name evidence="3" type="ORF">AYP45_09100</name>
</gene>
<name>A0A1V4ATF9_9BACT</name>
<dbReference type="STRING" id="1004156.AYP45_09100"/>
<evidence type="ECO:0000313" key="3">
    <source>
        <dbReference type="EMBL" id="OOP56429.1"/>
    </source>
</evidence>
<keyword evidence="1" id="KW-1133">Transmembrane helix</keyword>
<dbReference type="Proteomes" id="UP000189681">
    <property type="component" value="Unassembled WGS sequence"/>
</dbReference>
<dbReference type="InterPro" id="IPR051918">
    <property type="entry name" value="STPP_CPPED1"/>
</dbReference>
<reference evidence="3 4" key="1">
    <citation type="journal article" date="2017" name="Water Res.">
        <title>Discovery and metagenomic analysis of an anammox bacterial enrichment related to Candidatus "Brocadia caroliniensis" in a full-scale glycerol-fed nitritation-denitritation separate centrate treatment process.</title>
        <authorList>
            <person name="Park H."/>
            <person name="Brotto A.C."/>
            <person name="van Loosdrecht M.C."/>
            <person name="Chandran K."/>
        </authorList>
    </citation>
    <scope>NUCLEOTIDE SEQUENCE [LARGE SCALE GENOMIC DNA]</scope>
    <source>
        <strain evidence="3">26THWARD</strain>
    </source>
</reference>
<proteinExistence type="predicted"/>
<accession>A0A1V4ATF9</accession>
<dbReference type="EMBL" id="AYTS01000082">
    <property type="protein sequence ID" value="OOP56429.1"/>
    <property type="molecule type" value="Genomic_DNA"/>
</dbReference>
<comment type="caution">
    <text evidence="3">The sequence shown here is derived from an EMBL/GenBank/DDBJ whole genome shotgun (WGS) entry which is preliminary data.</text>
</comment>
<organism evidence="3 4">
    <name type="scientific">Candidatus Brocadia carolinensis</name>
    <dbReference type="NCBI Taxonomy" id="1004156"/>
    <lineage>
        <taxon>Bacteria</taxon>
        <taxon>Pseudomonadati</taxon>
        <taxon>Planctomycetota</taxon>
        <taxon>Candidatus Brocadiia</taxon>
        <taxon>Candidatus Brocadiales</taxon>
        <taxon>Candidatus Brocadiaceae</taxon>
        <taxon>Candidatus Brocadia</taxon>
    </lineage>
</organism>
<dbReference type="PANTHER" id="PTHR43143:SF1">
    <property type="entry name" value="SERINE_THREONINE-PROTEIN PHOSPHATASE CPPED1"/>
    <property type="match status" value="1"/>
</dbReference>
<dbReference type="InterPro" id="IPR004843">
    <property type="entry name" value="Calcineurin-like_PHP"/>
</dbReference>
<feature type="transmembrane region" description="Helical" evidence="1">
    <location>
        <begin position="217"/>
        <end position="239"/>
    </location>
</feature>
<dbReference type="SUPFAM" id="SSF56300">
    <property type="entry name" value="Metallo-dependent phosphatases"/>
    <property type="match status" value="1"/>
</dbReference>
<keyword evidence="1" id="KW-0812">Transmembrane</keyword>
<dbReference type="AlphaFoldDB" id="A0A1V4ATF9"/>